<name>A0AAE1RNY6_9SOLA</name>
<dbReference type="Proteomes" id="UP001291623">
    <property type="component" value="Unassembled WGS sequence"/>
</dbReference>
<reference evidence="1" key="1">
    <citation type="submission" date="2023-12" db="EMBL/GenBank/DDBJ databases">
        <title>Genome assembly of Anisodus tanguticus.</title>
        <authorList>
            <person name="Wang Y.-J."/>
        </authorList>
    </citation>
    <scope>NUCLEOTIDE SEQUENCE</scope>
    <source>
        <strain evidence="1">KB-2021</strain>
        <tissue evidence="1">Leaf</tissue>
    </source>
</reference>
<dbReference type="AlphaFoldDB" id="A0AAE1RNY6"/>
<sequence>MVGPYKNPPCLSVGALAYGDVKSTLTPFFLAFPTLPVHPRFRKFVYHHEASKALHLN</sequence>
<proteinExistence type="predicted"/>
<dbReference type="EMBL" id="JAVYJV010000014">
    <property type="protein sequence ID" value="KAK4354426.1"/>
    <property type="molecule type" value="Genomic_DNA"/>
</dbReference>
<organism evidence="1 2">
    <name type="scientific">Anisodus tanguticus</name>
    <dbReference type="NCBI Taxonomy" id="243964"/>
    <lineage>
        <taxon>Eukaryota</taxon>
        <taxon>Viridiplantae</taxon>
        <taxon>Streptophyta</taxon>
        <taxon>Embryophyta</taxon>
        <taxon>Tracheophyta</taxon>
        <taxon>Spermatophyta</taxon>
        <taxon>Magnoliopsida</taxon>
        <taxon>eudicotyledons</taxon>
        <taxon>Gunneridae</taxon>
        <taxon>Pentapetalae</taxon>
        <taxon>asterids</taxon>
        <taxon>lamiids</taxon>
        <taxon>Solanales</taxon>
        <taxon>Solanaceae</taxon>
        <taxon>Solanoideae</taxon>
        <taxon>Hyoscyameae</taxon>
        <taxon>Anisodus</taxon>
    </lineage>
</organism>
<protein>
    <submittedName>
        <fullName evidence="1">Uncharacterized protein</fullName>
    </submittedName>
</protein>
<keyword evidence="2" id="KW-1185">Reference proteome</keyword>
<accession>A0AAE1RNY6</accession>
<evidence type="ECO:0000313" key="2">
    <source>
        <dbReference type="Proteomes" id="UP001291623"/>
    </source>
</evidence>
<gene>
    <name evidence="1" type="ORF">RND71_026620</name>
</gene>
<comment type="caution">
    <text evidence="1">The sequence shown here is derived from an EMBL/GenBank/DDBJ whole genome shotgun (WGS) entry which is preliminary data.</text>
</comment>
<evidence type="ECO:0000313" key="1">
    <source>
        <dbReference type="EMBL" id="KAK4354426.1"/>
    </source>
</evidence>